<dbReference type="Gene3D" id="3.20.20.450">
    <property type="entry name" value="EAL domain"/>
    <property type="match status" value="1"/>
</dbReference>
<dbReference type="InterPro" id="IPR029787">
    <property type="entry name" value="Nucleotide_cyclase"/>
</dbReference>
<dbReference type="Pfam" id="PF08446">
    <property type="entry name" value="PAS_2"/>
    <property type="match status" value="1"/>
</dbReference>
<dbReference type="GO" id="GO:0071111">
    <property type="term" value="F:cyclic-guanylate-specific phosphodiesterase activity"/>
    <property type="evidence" value="ECO:0007669"/>
    <property type="project" value="InterPro"/>
</dbReference>
<dbReference type="SMART" id="SM00065">
    <property type="entry name" value="GAF"/>
    <property type="match status" value="1"/>
</dbReference>
<feature type="domain" description="GGDEF" evidence="7">
    <location>
        <begin position="563"/>
        <end position="695"/>
    </location>
</feature>
<dbReference type="GO" id="GO:0009881">
    <property type="term" value="F:photoreceptor activity"/>
    <property type="evidence" value="ECO:0007669"/>
    <property type="project" value="UniProtKB-KW"/>
</dbReference>
<dbReference type="Gene3D" id="3.30.450.20">
    <property type="entry name" value="PAS domain"/>
    <property type="match status" value="1"/>
</dbReference>
<dbReference type="GO" id="GO:0006355">
    <property type="term" value="P:regulation of DNA-templated transcription"/>
    <property type="evidence" value="ECO:0007669"/>
    <property type="project" value="InterPro"/>
</dbReference>
<dbReference type="Pfam" id="PF00360">
    <property type="entry name" value="PHY"/>
    <property type="match status" value="1"/>
</dbReference>
<dbReference type="NCBIfam" id="TIGR00254">
    <property type="entry name" value="GGDEF"/>
    <property type="match status" value="1"/>
</dbReference>
<dbReference type="Proteomes" id="UP000202259">
    <property type="component" value="Chromosome"/>
</dbReference>
<gene>
    <name evidence="8" type="ORF">B5D82_18510</name>
</gene>
<dbReference type="PROSITE" id="PS50887">
    <property type="entry name" value="GGDEF"/>
    <property type="match status" value="1"/>
</dbReference>
<keyword evidence="2" id="KW-0716">Sensory transduction</keyword>
<dbReference type="Gene3D" id="3.30.70.270">
    <property type="match status" value="1"/>
</dbReference>
<dbReference type="Gene3D" id="3.30.450.40">
    <property type="match status" value="1"/>
</dbReference>
<dbReference type="InterPro" id="IPR016132">
    <property type="entry name" value="Phyto_chromo_attachment"/>
</dbReference>
<evidence type="ECO:0000259" key="6">
    <source>
        <dbReference type="PROSITE" id="PS50883"/>
    </source>
</evidence>
<feature type="domain" description="Phytochrome chromophore attachment site" evidence="5">
    <location>
        <begin position="156"/>
        <end position="318"/>
    </location>
</feature>
<evidence type="ECO:0000256" key="4">
    <source>
        <dbReference type="ARBA" id="ARBA00023170"/>
    </source>
</evidence>
<dbReference type="InterPro" id="IPR035965">
    <property type="entry name" value="PAS-like_dom_sf"/>
</dbReference>
<dbReference type="InterPro" id="IPR003018">
    <property type="entry name" value="GAF"/>
</dbReference>
<dbReference type="SUPFAM" id="SSF55785">
    <property type="entry name" value="PYP-like sensor domain (PAS domain)"/>
    <property type="match status" value="1"/>
</dbReference>
<evidence type="ECO:0000313" key="8">
    <source>
        <dbReference type="EMBL" id="ASP49591.1"/>
    </source>
</evidence>
<dbReference type="AlphaFoldDB" id="A0A222GCS6"/>
<evidence type="ECO:0000259" key="5">
    <source>
        <dbReference type="PROSITE" id="PS50046"/>
    </source>
</evidence>
<keyword evidence="9" id="KW-1185">Reference proteome</keyword>
<dbReference type="SMART" id="SM00267">
    <property type="entry name" value="GGDEF"/>
    <property type="match status" value="1"/>
</dbReference>
<keyword evidence="4" id="KW-0675">Receptor</keyword>
<dbReference type="GO" id="GO:0009584">
    <property type="term" value="P:detection of visible light"/>
    <property type="evidence" value="ECO:0007669"/>
    <property type="project" value="InterPro"/>
</dbReference>
<reference evidence="8 9" key="1">
    <citation type="submission" date="2017-08" db="EMBL/GenBank/DDBJ databases">
        <title>Complete genome of Colwellia sp. NB097-1, a psychrophile bacterium ioslated from Bering Sea.</title>
        <authorList>
            <person name="Chen X."/>
        </authorList>
    </citation>
    <scope>NUCLEOTIDE SEQUENCE [LARGE SCALE GENOMIC DNA]</scope>
    <source>
        <strain evidence="8 9">NB097-1</strain>
    </source>
</reference>
<protein>
    <submittedName>
        <fullName evidence="8">Uncharacterized protein</fullName>
    </submittedName>
</protein>
<dbReference type="SMART" id="SM00052">
    <property type="entry name" value="EAL"/>
    <property type="match status" value="1"/>
</dbReference>
<proteinExistence type="predicted"/>
<sequence length="964" mass="110746">MSKVSRETRKITTAEAEACAAEPIHLIGNIQPHGFQLVLDPKTLHVVQYSENIVNLLNQYTIDSLTLSTKILDTPISDWLTFSQPNLLNKLKPDRTIKLELDTHPVIASDIWECVAYMAGGWISLEFIPCSPDAYSSSILISQMNYMLETLRKAQNTKEIFDTITSQFQEHTNFDRVMLYRFLPDWSGEIVSEAVSARENQKYIHMRFPAEDIPKQARALYTLNKVRVFANIDADPSPLIPAKLPNEQYLDQSYSLLRNISDMHRIYLKNMGVKATISLSILVENKLWGLVSFHHNEPKTPPNHIVAQLKITCELFSEIISTYLMPSIKMNQITHLMTVKACIENTFHHAKMVPVSQSLFENSLRTINQLADYDYLGIVYGDNCYTLQHEEFITLEGGSIDAIAALFDGQSGTEYQSFELHSEHKPIPGLENMVGIYVMRSKIPADFYVFIGRKEVVKTIIWGGAPKTVDIVVKNNQRHLEPRSSFAFWREKVKGQCDYWTEKDTKILEYFFTNCKDYTSVKSNELLKNKLEKNAHYDCLTDLANRTYFKCFIENLNPINSFKYISLLFINLDNFKDVNDFMGHETGDRILINVAKRLKGCSRPDDLVVRLGGDEFVIVFTHDKEQELTYLAEKVVKRLGEPIFDHEHTYVITPSVGVITSDVHDIDFNEMLKRADIAMFSAKNKGKNCYHIFDSSDQDAFNKKAILTIDLRKHITNGDMEVHFQAQCDYNKNITGAEVLARWNHPKFGYISPEVFIQIAEVNNLIKPLSLKIIKKACQDFSKWQQFDLMPYFETLSINISPSLLLDPEFQKELLYVFAAFPSIKPNNIRLEITESIFMKNHDLAIENLQFLRDKGFSISLDDFGTGYSSLNYLWKLPIDEIKIDKSFISNMTQDNSLFTMVESIIELCKKLELEVVAEGVETNIEFNILKGLECDTCQGYFFSRPMPSEQFIENYISHANTTK</sequence>
<dbReference type="Pfam" id="PF01590">
    <property type="entry name" value="GAF"/>
    <property type="match status" value="1"/>
</dbReference>
<evidence type="ECO:0000259" key="7">
    <source>
        <dbReference type="PROSITE" id="PS50887"/>
    </source>
</evidence>
<dbReference type="SUPFAM" id="SSF55781">
    <property type="entry name" value="GAF domain-like"/>
    <property type="match status" value="2"/>
</dbReference>
<dbReference type="Pfam" id="PF00563">
    <property type="entry name" value="EAL"/>
    <property type="match status" value="1"/>
</dbReference>
<evidence type="ECO:0000256" key="2">
    <source>
        <dbReference type="ARBA" id="ARBA00022606"/>
    </source>
</evidence>
<dbReference type="CDD" id="cd01949">
    <property type="entry name" value="GGDEF"/>
    <property type="match status" value="1"/>
</dbReference>
<dbReference type="InterPro" id="IPR001633">
    <property type="entry name" value="EAL_dom"/>
</dbReference>
<dbReference type="PANTHER" id="PTHR33121">
    <property type="entry name" value="CYCLIC DI-GMP PHOSPHODIESTERASE PDEF"/>
    <property type="match status" value="1"/>
</dbReference>
<dbReference type="InterPro" id="IPR029016">
    <property type="entry name" value="GAF-like_dom_sf"/>
</dbReference>
<dbReference type="RefSeq" id="WP_081153798.1">
    <property type="nucleotide sequence ID" value="NZ_CP020465.1"/>
</dbReference>
<dbReference type="InterPro" id="IPR000160">
    <property type="entry name" value="GGDEF_dom"/>
</dbReference>
<dbReference type="CDD" id="cd01948">
    <property type="entry name" value="EAL"/>
    <property type="match status" value="1"/>
</dbReference>
<dbReference type="SUPFAM" id="SSF141868">
    <property type="entry name" value="EAL domain-like"/>
    <property type="match status" value="1"/>
</dbReference>
<name>A0A222GCS6_9GAMM</name>
<dbReference type="PROSITE" id="PS50046">
    <property type="entry name" value="PHYTOCHROME_2"/>
    <property type="match status" value="1"/>
</dbReference>
<dbReference type="Pfam" id="PF00990">
    <property type="entry name" value="GGDEF"/>
    <property type="match status" value="1"/>
</dbReference>
<accession>A0A222GCS6</accession>
<dbReference type="Gene3D" id="3.30.450.270">
    <property type="match status" value="1"/>
</dbReference>
<evidence type="ECO:0000256" key="3">
    <source>
        <dbReference type="ARBA" id="ARBA00022991"/>
    </source>
</evidence>
<dbReference type="InterPro" id="IPR001294">
    <property type="entry name" value="Phytochrome"/>
</dbReference>
<dbReference type="InterPro" id="IPR035919">
    <property type="entry name" value="EAL_sf"/>
</dbReference>
<dbReference type="PRINTS" id="PR01033">
    <property type="entry name" value="PHYTOCHROME"/>
</dbReference>
<dbReference type="OrthoDB" id="9808408at2"/>
<feature type="domain" description="EAL" evidence="6">
    <location>
        <begin position="704"/>
        <end position="960"/>
    </location>
</feature>
<dbReference type="InterPro" id="IPR013515">
    <property type="entry name" value="Phytochrome_cen-reg"/>
</dbReference>
<dbReference type="InterPro" id="IPR050706">
    <property type="entry name" value="Cyclic-di-GMP_PDE-like"/>
</dbReference>
<evidence type="ECO:0000313" key="9">
    <source>
        <dbReference type="Proteomes" id="UP000202259"/>
    </source>
</evidence>
<evidence type="ECO:0000256" key="1">
    <source>
        <dbReference type="ARBA" id="ARBA00022543"/>
    </source>
</evidence>
<organism evidence="8 9">
    <name type="scientific">Cognaticolwellia beringensis</name>
    <dbReference type="NCBI Taxonomy" id="1967665"/>
    <lineage>
        <taxon>Bacteria</taxon>
        <taxon>Pseudomonadati</taxon>
        <taxon>Pseudomonadota</taxon>
        <taxon>Gammaproteobacteria</taxon>
        <taxon>Alteromonadales</taxon>
        <taxon>Colwelliaceae</taxon>
        <taxon>Cognaticolwellia</taxon>
    </lineage>
</organism>
<dbReference type="InterPro" id="IPR043150">
    <property type="entry name" value="Phytochrome_PHY_sf"/>
</dbReference>
<dbReference type="SUPFAM" id="SSF55073">
    <property type="entry name" value="Nucleotide cyclase"/>
    <property type="match status" value="1"/>
</dbReference>
<dbReference type="KEGG" id="cber:B5D82_18510"/>
<dbReference type="InterPro" id="IPR013654">
    <property type="entry name" value="PAS_2"/>
</dbReference>
<keyword evidence="3" id="KW-0157">Chromophore</keyword>
<dbReference type="PANTHER" id="PTHR33121:SF70">
    <property type="entry name" value="SIGNALING PROTEIN YKOW"/>
    <property type="match status" value="1"/>
</dbReference>
<keyword evidence="1" id="KW-0600">Photoreceptor protein</keyword>
<dbReference type="InterPro" id="IPR043128">
    <property type="entry name" value="Rev_trsase/Diguanyl_cyclase"/>
</dbReference>
<dbReference type="EMBL" id="CP020465">
    <property type="protein sequence ID" value="ASP49591.1"/>
    <property type="molecule type" value="Genomic_DNA"/>
</dbReference>
<dbReference type="PROSITE" id="PS50883">
    <property type="entry name" value="EAL"/>
    <property type="match status" value="1"/>
</dbReference>